<organism evidence="2 3">
    <name type="scientific">Deinococcus hopiensis KR-140</name>
    <dbReference type="NCBI Taxonomy" id="695939"/>
    <lineage>
        <taxon>Bacteria</taxon>
        <taxon>Thermotogati</taxon>
        <taxon>Deinococcota</taxon>
        <taxon>Deinococci</taxon>
        <taxon>Deinococcales</taxon>
        <taxon>Deinococcaceae</taxon>
        <taxon>Deinococcus</taxon>
    </lineage>
</organism>
<name>A0A1W1V780_9DEIO</name>
<evidence type="ECO:0000313" key="2">
    <source>
        <dbReference type="EMBL" id="SMB89155.1"/>
    </source>
</evidence>
<evidence type="ECO:0000256" key="1">
    <source>
        <dbReference type="SAM" id="MobiDB-lite"/>
    </source>
</evidence>
<dbReference type="RefSeq" id="WP_084047985.1">
    <property type="nucleotide sequence ID" value="NZ_FWWU01000009.1"/>
</dbReference>
<accession>A0A1W1V780</accession>
<gene>
    <name evidence="2" type="ORF">SAMN00790413_00288</name>
</gene>
<proteinExistence type="predicted"/>
<keyword evidence="3" id="KW-1185">Reference proteome</keyword>
<reference evidence="2 3" key="1">
    <citation type="submission" date="2017-04" db="EMBL/GenBank/DDBJ databases">
        <authorList>
            <person name="Afonso C.L."/>
            <person name="Miller P.J."/>
            <person name="Scott M.A."/>
            <person name="Spackman E."/>
            <person name="Goraichik I."/>
            <person name="Dimitrov K.M."/>
            <person name="Suarez D.L."/>
            <person name="Swayne D.E."/>
        </authorList>
    </citation>
    <scope>NUCLEOTIDE SEQUENCE [LARGE SCALE GENOMIC DNA]</scope>
    <source>
        <strain evidence="2 3">KR-140</strain>
    </source>
</reference>
<sequence>MEERTYGIYSLEFKGFTTKEIREIGFVHDVKWVFNRNAKPDWKFELDHTHVLFGAAETDGLKLEIRPRVNGEHLPGILLPTTLQGNLTTVPEGVTRFVTRIADETLTAAGLSCAAFLNCSFALECTVGDMPTLEESMIQQELQAEKQVQQDVQDLVGQIDGSPIFGGQEAPDAHEQNSGPETPEQFLARAQFGQLSTLLQAIGRDPGEWSDPKQTDDEAAAEWRALLFEHWPQLVESGALEGMYEVAEPEEEDMPFPPSQPDSGTQPSA</sequence>
<dbReference type="EMBL" id="FWWU01000009">
    <property type="protein sequence ID" value="SMB89155.1"/>
    <property type="molecule type" value="Genomic_DNA"/>
</dbReference>
<dbReference type="OrthoDB" id="67349at2"/>
<dbReference type="Proteomes" id="UP000192582">
    <property type="component" value="Unassembled WGS sequence"/>
</dbReference>
<dbReference type="AlphaFoldDB" id="A0A1W1V780"/>
<protein>
    <submittedName>
        <fullName evidence="2">Uncharacterized protein</fullName>
    </submittedName>
</protein>
<evidence type="ECO:0000313" key="3">
    <source>
        <dbReference type="Proteomes" id="UP000192582"/>
    </source>
</evidence>
<dbReference type="STRING" id="695939.SAMN00790413_00288"/>
<feature type="region of interest" description="Disordered" evidence="1">
    <location>
        <begin position="158"/>
        <end position="181"/>
    </location>
</feature>
<feature type="region of interest" description="Disordered" evidence="1">
    <location>
        <begin position="242"/>
        <end position="269"/>
    </location>
</feature>